<accession>A0A0E3P553</accession>
<dbReference type="PATRIC" id="fig|1434120.4.peg.1261"/>
<dbReference type="HOGENOM" id="CLU_182715_1_0_2"/>
<dbReference type="EMBL" id="CP009506">
    <property type="protein sequence ID" value="AKB27715.1"/>
    <property type="molecule type" value="Genomic_DNA"/>
</dbReference>
<evidence type="ECO:0000313" key="1">
    <source>
        <dbReference type="EMBL" id="AKB27715.1"/>
    </source>
</evidence>
<sequence>MFHYLPGAPAANNLIENYYPKCLKTDNEKQFKTEKGIENQIKLTQMKKIKFT</sequence>
<evidence type="ECO:0000313" key="2">
    <source>
        <dbReference type="Proteomes" id="UP000033111"/>
    </source>
</evidence>
<dbReference type="Proteomes" id="UP000033111">
    <property type="component" value="Chromosome"/>
</dbReference>
<name>A0A0E3P553_9EURY</name>
<dbReference type="KEGG" id="msw:MSSIT_0996"/>
<reference evidence="1 2" key="1">
    <citation type="submission" date="2014-07" db="EMBL/GenBank/DDBJ databases">
        <title>Methanogenic archaea and the global carbon cycle.</title>
        <authorList>
            <person name="Henriksen J.R."/>
            <person name="Luke J."/>
            <person name="Reinhart S."/>
            <person name="Benedict M.N."/>
            <person name="Youngblut N.D."/>
            <person name="Metcalf M.E."/>
            <person name="Whitaker R.J."/>
            <person name="Metcalf W.W."/>
        </authorList>
    </citation>
    <scope>NUCLEOTIDE SEQUENCE [LARGE SCALE GENOMIC DNA]</scope>
    <source>
        <strain evidence="1 2">T4/M</strain>
    </source>
</reference>
<keyword evidence="2" id="KW-1185">Reference proteome</keyword>
<dbReference type="AlphaFoldDB" id="A0A0E3P553"/>
<organism evidence="1 2">
    <name type="scientific">Methanosarcina siciliae T4/M</name>
    <dbReference type="NCBI Taxonomy" id="1434120"/>
    <lineage>
        <taxon>Archaea</taxon>
        <taxon>Methanobacteriati</taxon>
        <taxon>Methanobacteriota</taxon>
        <taxon>Stenosarchaea group</taxon>
        <taxon>Methanomicrobia</taxon>
        <taxon>Methanosarcinales</taxon>
        <taxon>Methanosarcinaceae</taxon>
        <taxon>Methanosarcina</taxon>
    </lineage>
</organism>
<proteinExistence type="predicted"/>
<protein>
    <submittedName>
        <fullName evidence="1">Uncharacterized protein</fullName>
    </submittedName>
</protein>
<gene>
    <name evidence="1" type="ORF">MSSIT_0996</name>
</gene>